<dbReference type="PANTHER" id="PTHR30006:SF2">
    <property type="entry name" value="ABC TRANSPORTER SUBSTRATE-BINDING PROTEIN"/>
    <property type="match status" value="1"/>
</dbReference>
<evidence type="ECO:0000313" key="4">
    <source>
        <dbReference type="Proteomes" id="UP001523262"/>
    </source>
</evidence>
<gene>
    <name evidence="3" type="ORF">NDK43_19740</name>
</gene>
<feature type="chain" id="PRO_5045051903" evidence="2">
    <location>
        <begin position="19"/>
        <end position="355"/>
    </location>
</feature>
<name>A0ABT0WGK2_9BACI</name>
<evidence type="ECO:0000313" key="3">
    <source>
        <dbReference type="EMBL" id="MCM2534187.1"/>
    </source>
</evidence>
<comment type="caution">
    <text evidence="3">The sequence shown here is derived from an EMBL/GenBank/DDBJ whole genome shotgun (WGS) entry which is preliminary data.</text>
</comment>
<evidence type="ECO:0000256" key="1">
    <source>
        <dbReference type="ARBA" id="ARBA00022729"/>
    </source>
</evidence>
<keyword evidence="4" id="KW-1185">Reference proteome</keyword>
<dbReference type="Pfam" id="PF13416">
    <property type="entry name" value="SBP_bac_8"/>
    <property type="match status" value="1"/>
</dbReference>
<dbReference type="InterPro" id="IPR006059">
    <property type="entry name" value="SBP"/>
</dbReference>
<dbReference type="EMBL" id="JAMQCR010000001">
    <property type="protein sequence ID" value="MCM2534187.1"/>
    <property type="molecule type" value="Genomic_DNA"/>
</dbReference>
<sequence length="355" mass="38513">MKRFIQLGALTTSMMVLAAGCGTASNATSATAGSTDNSTKGNKELVFYSAEGFDKDIAQAFEKKTGIKVKLVDDSTGPLLAKMQAEKSNPQWDVAWFDGPSSMQGLDNQDMLYKDYLPAGTDKYTDLGKKMFPKDHAYFPVTATAAGAIAYNTKLVKESELPKDWSDLLKTKYKNQIAMNNPSISGPTYSTVLGLMDLQGGIPQGQDFFTKFKANGLHVYDSNGPTLTNLSKGIVKYAIAQDSAIIDLINKKQPIKVIYPSSGVTTLTSNIAIDAKAPHLEEAKQFVDFVLSDEGLKVASSIDDGDANFESLIQGAPGKQGIRPDTVKWNEEDPIAGAQHENDIKTWFTQNIVQK</sequence>
<dbReference type="InterPro" id="IPR026045">
    <property type="entry name" value="Ferric-bd"/>
</dbReference>
<dbReference type="Proteomes" id="UP001523262">
    <property type="component" value="Unassembled WGS sequence"/>
</dbReference>
<dbReference type="PIRSF" id="PIRSF002825">
    <property type="entry name" value="CfbpA"/>
    <property type="match status" value="1"/>
</dbReference>
<keyword evidence="1 2" id="KW-0732">Signal</keyword>
<protein>
    <submittedName>
        <fullName evidence="3">Extracellular solute-binding protein</fullName>
    </submittedName>
</protein>
<dbReference type="PANTHER" id="PTHR30006">
    <property type="entry name" value="THIAMINE-BINDING PERIPLASMIC PROTEIN-RELATED"/>
    <property type="match status" value="1"/>
</dbReference>
<accession>A0ABT0WGK2</accession>
<feature type="signal peptide" evidence="2">
    <location>
        <begin position="1"/>
        <end position="18"/>
    </location>
</feature>
<evidence type="ECO:0000256" key="2">
    <source>
        <dbReference type="SAM" id="SignalP"/>
    </source>
</evidence>
<proteinExistence type="predicted"/>
<dbReference type="SUPFAM" id="SSF53850">
    <property type="entry name" value="Periplasmic binding protein-like II"/>
    <property type="match status" value="1"/>
</dbReference>
<dbReference type="Gene3D" id="3.40.190.10">
    <property type="entry name" value="Periplasmic binding protein-like II"/>
    <property type="match status" value="2"/>
</dbReference>
<reference evidence="3 4" key="1">
    <citation type="submission" date="2022-06" db="EMBL/GenBank/DDBJ databases">
        <authorList>
            <person name="Jeon C.O."/>
        </authorList>
    </citation>
    <scope>NUCLEOTIDE SEQUENCE [LARGE SCALE GENOMIC DNA]</scope>
    <source>
        <strain evidence="3 4">KCTC 13943</strain>
    </source>
</reference>
<dbReference type="PROSITE" id="PS51257">
    <property type="entry name" value="PROKAR_LIPOPROTEIN"/>
    <property type="match status" value="1"/>
</dbReference>
<organism evidence="3 4">
    <name type="scientific">Neobacillus pocheonensis</name>
    <dbReference type="NCBI Taxonomy" id="363869"/>
    <lineage>
        <taxon>Bacteria</taxon>
        <taxon>Bacillati</taxon>
        <taxon>Bacillota</taxon>
        <taxon>Bacilli</taxon>
        <taxon>Bacillales</taxon>
        <taxon>Bacillaceae</taxon>
        <taxon>Neobacillus</taxon>
    </lineage>
</organism>